<comment type="similarity">
    <text evidence="1">Belongs to the pyridoxamine 5'-phosphate oxidase family.</text>
</comment>
<feature type="domain" description="Pyridoxine 5'-phosphate oxidase dimerisation C-terminal" evidence="7">
    <location>
        <begin position="152"/>
        <end position="192"/>
    </location>
</feature>
<dbReference type="InterPro" id="IPR011576">
    <property type="entry name" value="Pyridox_Oxase_N"/>
</dbReference>
<evidence type="ECO:0000256" key="4">
    <source>
        <dbReference type="ARBA" id="ARBA00023002"/>
    </source>
</evidence>
<feature type="binding site" evidence="5">
    <location>
        <begin position="41"/>
        <end position="46"/>
    </location>
    <ligand>
        <name>FMN</name>
        <dbReference type="ChEBI" id="CHEBI:58210"/>
    </ligand>
</feature>
<dbReference type="Proteomes" id="UP000076503">
    <property type="component" value="Unassembled WGS sequence"/>
</dbReference>
<dbReference type="GO" id="GO:0010181">
    <property type="term" value="F:FMN binding"/>
    <property type="evidence" value="ECO:0007669"/>
    <property type="project" value="InterPro"/>
</dbReference>
<dbReference type="GO" id="GO:0008615">
    <property type="term" value="P:pyridoxine biosynthetic process"/>
    <property type="evidence" value="ECO:0007669"/>
    <property type="project" value="InterPro"/>
</dbReference>
<keyword evidence="2" id="KW-0285">Flavoprotein</keyword>
<dbReference type="EMBL" id="AUXZ01000130">
    <property type="protein sequence ID" value="KZN45438.1"/>
    <property type="molecule type" value="Genomic_DNA"/>
</dbReference>
<comment type="caution">
    <text evidence="8">The sequence shown here is derived from an EMBL/GenBank/DDBJ whole genome shotgun (WGS) entry which is preliminary data.</text>
</comment>
<dbReference type="PATRIC" id="fig|1365251.3.peg.5032"/>
<evidence type="ECO:0000313" key="8">
    <source>
        <dbReference type="EMBL" id="KZN45438.1"/>
    </source>
</evidence>
<dbReference type="InterPro" id="IPR012349">
    <property type="entry name" value="Split_barrel_FMN-bd"/>
</dbReference>
<keyword evidence="3 5" id="KW-0288">FMN</keyword>
<evidence type="ECO:0000256" key="2">
    <source>
        <dbReference type="ARBA" id="ARBA00022630"/>
    </source>
</evidence>
<dbReference type="InterPro" id="IPR019576">
    <property type="entry name" value="Pyridoxamine_oxidase_dimer_C"/>
</dbReference>
<evidence type="ECO:0000256" key="1">
    <source>
        <dbReference type="ARBA" id="ARBA00007301"/>
    </source>
</evidence>
<evidence type="ECO:0000256" key="5">
    <source>
        <dbReference type="PIRSR" id="PIRSR000190-2"/>
    </source>
</evidence>
<feature type="binding site" evidence="5">
    <location>
        <begin position="120"/>
        <end position="121"/>
    </location>
    <ligand>
        <name>FMN</name>
        <dbReference type="ChEBI" id="CHEBI:58210"/>
    </ligand>
</feature>
<feature type="binding site" evidence="5">
    <location>
        <position position="175"/>
    </location>
    <ligand>
        <name>FMN</name>
        <dbReference type="ChEBI" id="CHEBI:58210"/>
    </ligand>
</feature>
<organism evidence="8 9">
    <name type="scientific">Pseudoalteromonas luteoviolacea H33</name>
    <dbReference type="NCBI Taxonomy" id="1365251"/>
    <lineage>
        <taxon>Bacteria</taxon>
        <taxon>Pseudomonadati</taxon>
        <taxon>Pseudomonadota</taxon>
        <taxon>Gammaproteobacteria</taxon>
        <taxon>Alteromonadales</taxon>
        <taxon>Pseudoalteromonadaceae</taxon>
        <taxon>Pseudoalteromonas</taxon>
    </lineage>
</organism>
<evidence type="ECO:0008006" key="10">
    <source>
        <dbReference type="Google" id="ProtNLM"/>
    </source>
</evidence>
<feature type="binding site" evidence="5">
    <location>
        <position position="85"/>
    </location>
    <ligand>
        <name>FMN</name>
        <dbReference type="ChEBI" id="CHEBI:58210"/>
    </ligand>
</feature>
<dbReference type="GO" id="GO:0004733">
    <property type="term" value="F:pyridoxamine phosphate oxidase activity"/>
    <property type="evidence" value="ECO:0007669"/>
    <property type="project" value="InterPro"/>
</dbReference>
<accession>A0A161ZSP9</accession>
<feature type="domain" description="Pyridoxamine 5'-phosphate oxidase N-terminal" evidence="6">
    <location>
        <begin position="18"/>
        <end position="137"/>
    </location>
</feature>
<evidence type="ECO:0000259" key="6">
    <source>
        <dbReference type="Pfam" id="PF01243"/>
    </source>
</evidence>
<dbReference type="Pfam" id="PF01243">
    <property type="entry name" value="PNPOx_N"/>
    <property type="match status" value="1"/>
</dbReference>
<name>A0A161ZSP9_9GAMM</name>
<dbReference type="Pfam" id="PF10590">
    <property type="entry name" value="PNP_phzG_C"/>
    <property type="match status" value="1"/>
</dbReference>
<evidence type="ECO:0000256" key="3">
    <source>
        <dbReference type="ARBA" id="ARBA00022643"/>
    </source>
</evidence>
<proteinExistence type="inferred from homology"/>
<dbReference type="AlphaFoldDB" id="A0A161ZSP9"/>
<evidence type="ECO:0000313" key="9">
    <source>
        <dbReference type="Proteomes" id="UP000076503"/>
    </source>
</evidence>
<dbReference type="OrthoDB" id="9780392at2"/>
<feature type="binding site" evidence="5">
    <location>
        <position position="63"/>
    </location>
    <ligand>
        <name>FMN</name>
        <dbReference type="ChEBI" id="CHEBI:58210"/>
    </ligand>
</feature>
<evidence type="ECO:0000259" key="7">
    <source>
        <dbReference type="Pfam" id="PF10590"/>
    </source>
</evidence>
<gene>
    <name evidence="8" type="ORF">N476_05310</name>
</gene>
<keyword evidence="4" id="KW-0560">Oxidoreductase</keyword>
<reference evidence="8 9" key="1">
    <citation type="submission" date="2013-07" db="EMBL/GenBank/DDBJ databases">
        <title>Comparative Genomic and Metabolomic Analysis of Twelve Strains of Pseudoalteromonas luteoviolacea.</title>
        <authorList>
            <person name="Vynne N.G."/>
            <person name="Mansson M."/>
            <person name="Gram L."/>
        </authorList>
    </citation>
    <scope>NUCLEOTIDE SEQUENCE [LARGE SCALE GENOMIC DNA]</scope>
    <source>
        <strain evidence="8 9">H33</strain>
    </source>
</reference>
<dbReference type="PANTHER" id="PTHR10851">
    <property type="entry name" value="PYRIDOXINE-5-PHOSPHATE OXIDASE"/>
    <property type="match status" value="1"/>
</dbReference>
<dbReference type="NCBIfam" id="NF004231">
    <property type="entry name" value="PRK05679.1"/>
    <property type="match status" value="1"/>
</dbReference>
<dbReference type="Gene3D" id="2.30.110.10">
    <property type="entry name" value="Electron Transport, Fmn-binding Protein, Chain A"/>
    <property type="match status" value="1"/>
</dbReference>
<protein>
    <recommendedName>
        <fullName evidence="10">Pyridoxamine 5'-phosphate oxidase</fullName>
    </recommendedName>
</protein>
<dbReference type="RefSeq" id="WP_063364138.1">
    <property type="nucleotide sequence ID" value="NZ_AUXZ01000130.1"/>
</dbReference>
<dbReference type="PIRSF" id="PIRSF000190">
    <property type="entry name" value="Pyd_amn-ph_oxd"/>
    <property type="match status" value="1"/>
</dbReference>
<sequence length="192" mass="22018">MDNPISKFKVWWQDSQANSPLNQKNAVCVSTLDEGGFPSGRFVDLKAVSDEGFVFCSYMDSEKGKQISHNSKSAMTIWWDHVGYQVRVIGHAKEISKIEADRFWEKRTRSAQLTTSAFEQSAPLESESLLETRLQKASIKLDGQPVPKPDNWGGYVIKPVSIEFLTFRESRLHLRELYERTDGYWSKQLLQP</sequence>
<comment type="cofactor">
    <cofactor evidence="5">
        <name>FMN</name>
        <dbReference type="ChEBI" id="CHEBI:58210"/>
    </cofactor>
    <text evidence="5">Binds 1 FMN per subunit.</text>
</comment>
<dbReference type="SUPFAM" id="SSF50475">
    <property type="entry name" value="FMN-binding split barrel"/>
    <property type="match status" value="1"/>
</dbReference>
<dbReference type="InterPro" id="IPR000659">
    <property type="entry name" value="Pyridox_Oxase"/>
</dbReference>
<dbReference type="PANTHER" id="PTHR10851:SF0">
    <property type="entry name" value="PYRIDOXINE-5'-PHOSPHATE OXIDASE"/>
    <property type="match status" value="1"/>
</dbReference>